<evidence type="ECO:0000313" key="4">
    <source>
        <dbReference type="Proteomes" id="UP000481153"/>
    </source>
</evidence>
<keyword evidence="1" id="KW-0479">Metal-binding</keyword>
<sequence>MMMRGRTLRAMTRRLNRAMSSAKRPIVPIVDLTDEAKASVELEQAFSTFGCCYLRGHGIDTAQESRVMNAAKAYFGLPEQVKEAYHRHTTTDGFVRGYIGIGAESGSEDLFEVKEGFSYGYEWDAAKPPTNPLQGPNVWPTELDKPHQRELQTFYTDMVGVSNALCRALSRALDKPPSYLGSYCTEGDTISIMRSFHYFPYSIMGQDDKRDLSTLIGSSPHTDWGFLTLILQDEIGGLQLYHQDAWHDVPHIPGTVFVNGGDYLSLLTQKRWKSPIHRVVNHPTEERISMVLFYYPNFDAAIPVSASPSSSPSSLDKFNTLLDQLPTSSSSSELDVSFGAYICSKWALVQRST</sequence>
<dbReference type="InterPro" id="IPR027443">
    <property type="entry name" value="IPNS-like_sf"/>
</dbReference>
<evidence type="ECO:0000259" key="2">
    <source>
        <dbReference type="PROSITE" id="PS51471"/>
    </source>
</evidence>
<dbReference type="GO" id="GO:0016491">
    <property type="term" value="F:oxidoreductase activity"/>
    <property type="evidence" value="ECO:0007669"/>
    <property type="project" value="UniProtKB-KW"/>
</dbReference>
<evidence type="ECO:0000313" key="3">
    <source>
        <dbReference type="EMBL" id="KAF0744106.1"/>
    </source>
</evidence>
<dbReference type="InterPro" id="IPR044861">
    <property type="entry name" value="IPNS-like_FE2OG_OXY"/>
</dbReference>
<feature type="domain" description="Fe2OG dioxygenase" evidence="2">
    <location>
        <begin position="189"/>
        <end position="296"/>
    </location>
</feature>
<dbReference type="Pfam" id="PF03171">
    <property type="entry name" value="2OG-FeII_Oxy"/>
    <property type="match status" value="1"/>
</dbReference>
<keyword evidence="1" id="KW-0408">Iron</keyword>
<dbReference type="SUPFAM" id="SSF51197">
    <property type="entry name" value="Clavaminate synthase-like"/>
    <property type="match status" value="1"/>
</dbReference>
<accession>A0A6G0XU03</accession>
<reference evidence="3 4" key="1">
    <citation type="submission" date="2019-07" db="EMBL/GenBank/DDBJ databases">
        <title>Genomics analysis of Aphanomyces spp. identifies a new class of oomycete effector associated with host adaptation.</title>
        <authorList>
            <person name="Gaulin E."/>
        </authorList>
    </citation>
    <scope>NUCLEOTIDE SEQUENCE [LARGE SCALE GENOMIC DNA]</scope>
    <source>
        <strain evidence="3 4">ATCC 201684</strain>
    </source>
</reference>
<dbReference type="InterPro" id="IPR026992">
    <property type="entry name" value="DIOX_N"/>
</dbReference>
<dbReference type="InterPro" id="IPR050231">
    <property type="entry name" value="Iron_ascorbate_oxido_reductase"/>
</dbReference>
<dbReference type="GO" id="GO:0046872">
    <property type="term" value="F:metal ion binding"/>
    <property type="evidence" value="ECO:0007669"/>
    <property type="project" value="UniProtKB-KW"/>
</dbReference>
<dbReference type="PANTHER" id="PTHR47990">
    <property type="entry name" value="2-OXOGLUTARATE (2OG) AND FE(II)-DEPENDENT OXYGENASE SUPERFAMILY PROTEIN-RELATED"/>
    <property type="match status" value="1"/>
</dbReference>
<name>A0A6G0XU03_9STRA</name>
<comment type="similarity">
    <text evidence="1">Belongs to the iron/ascorbate-dependent oxidoreductase family.</text>
</comment>
<protein>
    <recommendedName>
        <fullName evidence="2">Fe2OG dioxygenase domain-containing protein</fullName>
    </recommendedName>
</protein>
<proteinExistence type="inferred from homology"/>
<dbReference type="Proteomes" id="UP000481153">
    <property type="component" value="Unassembled WGS sequence"/>
</dbReference>
<dbReference type="PROSITE" id="PS51471">
    <property type="entry name" value="FE2OG_OXY"/>
    <property type="match status" value="1"/>
</dbReference>
<dbReference type="AlphaFoldDB" id="A0A6G0XU03"/>
<keyword evidence="4" id="KW-1185">Reference proteome</keyword>
<evidence type="ECO:0000256" key="1">
    <source>
        <dbReference type="RuleBase" id="RU003682"/>
    </source>
</evidence>
<dbReference type="PRINTS" id="PR00682">
    <property type="entry name" value="IPNSYNTHASE"/>
</dbReference>
<gene>
    <name evidence="3" type="ORF">Ae201684_001251</name>
</gene>
<organism evidence="3 4">
    <name type="scientific">Aphanomyces euteiches</name>
    <dbReference type="NCBI Taxonomy" id="100861"/>
    <lineage>
        <taxon>Eukaryota</taxon>
        <taxon>Sar</taxon>
        <taxon>Stramenopiles</taxon>
        <taxon>Oomycota</taxon>
        <taxon>Saprolegniomycetes</taxon>
        <taxon>Saprolegniales</taxon>
        <taxon>Verrucalvaceae</taxon>
        <taxon>Aphanomyces</taxon>
    </lineage>
</organism>
<dbReference type="VEuPathDB" id="FungiDB:AeMF1_015044"/>
<dbReference type="Gene3D" id="2.60.120.330">
    <property type="entry name" value="B-lactam Antibiotic, Isopenicillin N Synthase, Chain"/>
    <property type="match status" value="1"/>
</dbReference>
<dbReference type="EMBL" id="VJMJ01000010">
    <property type="protein sequence ID" value="KAF0744106.1"/>
    <property type="molecule type" value="Genomic_DNA"/>
</dbReference>
<comment type="caution">
    <text evidence="3">The sequence shown here is derived from an EMBL/GenBank/DDBJ whole genome shotgun (WGS) entry which is preliminary data.</text>
</comment>
<dbReference type="Pfam" id="PF14226">
    <property type="entry name" value="DIOX_N"/>
    <property type="match status" value="1"/>
</dbReference>
<dbReference type="InterPro" id="IPR005123">
    <property type="entry name" value="Oxoglu/Fe-dep_dioxygenase_dom"/>
</dbReference>
<keyword evidence="1" id="KW-0560">Oxidoreductase</keyword>